<feature type="domain" description="GGDEF" evidence="2">
    <location>
        <begin position="574"/>
        <end position="707"/>
    </location>
</feature>
<dbReference type="Pfam" id="PF13185">
    <property type="entry name" value="GAF_2"/>
    <property type="match status" value="1"/>
</dbReference>
<keyword evidence="4" id="KW-1185">Reference proteome</keyword>
<feature type="transmembrane region" description="Helical" evidence="1">
    <location>
        <begin position="12"/>
        <end position="33"/>
    </location>
</feature>
<feature type="transmembrane region" description="Helical" evidence="1">
    <location>
        <begin position="75"/>
        <end position="92"/>
    </location>
</feature>
<feature type="transmembrane region" description="Helical" evidence="1">
    <location>
        <begin position="147"/>
        <end position="165"/>
    </location>
</feature>
<dbReference type="GO" id="GO:0052621">
    <property type="term" value="F:diguanylate cyclase activity"/>
    <property type="evidence" value="ECO:0007669"/>
    <property type="project" value="TreeGrafter"/>
</dbReference>
<dbReference type="NCBIfam" id="TIGR00254">
    <property type="entry name" value="GGDEF"/>
    <property type="match status" value="1"/>
</dbReference>
<dbReference type="RefSeq" id="WP_163297740.1">
    <property type="nucleotide sequence ID" value="NZ_JAAGRR010000009.1"/>
</dbReference>
<dbReference type="SUPFAM" id="SSF55781">
    <property type="entry name" value="GAF domain-like"/>
    <property type="match status" value="2"/>
</dbReference>
<reference evidence="3 4" key="1">
    <citation type="submission" date="2020-02" db="EMBL/GenBank/DDBJ databases">
        <title>Comparative genomics of sulfur disproportionating microorganisms.</title>
        <authorList>
            <person name="Ward L.M."/>
            <person name="Bertran E."/>
            <person name="Johnston D.T."/>
        </authorList>
    </citation>
    <scope>NUCLEOTIDE SEQUENCE [LARGE SCALE GENOMIC DNA]</scope>
    <source>
        <strain evidence="3 4">DSM 100025</strain>
    </source>
</reference>
<dbReference type="SUPFAM" id="SSF55073">
    <property type="entry name" value="Nucleotide cyclase"/>
    <property type="match status" value="1"/>
</dbReference>
<dbReference type="Pfam" id="PF00990">
    <property type="entry name" value="GGDEF"/>
    <property type="match status" value="1"/>
</dbReference>
<feature type="transmembrane region" description="Helical" evidence="1">
    <location>
        <begin position="45"/>
        <end position="63"/>
    </location>
</feature>
<dbReference type="InterPro" id="IPR050469">
    <property type="entry name" value="Diguanylate_Cyclase"/>
</dbReference>
<dbReference type="InterPro" id="IPR029016">
    <property type="entry name" value="GAF-like_dom_sf"/>
</dbReference>
<gene>
    <name evidence="3" type="ORF">G3N55_01785</name>
</gene>
<protein>
    <submittedName>
        <fullName evidence="3">Diguanylate cyclase</fullName>
    </submittedName>
</protein>
<evidence type="ECO:0000313" key="4">
    <source>
        <dbReference type="Proteomes" id="UP000469346"/>
    </source>
</evidence>
<evidence type="ECO:0000259" key="2">
    <source>
        <dbReference type="PROSITE" id="PS50887"/>
    </source>
</evidence>
<proteinExistence type="predicted"/>
<dbReference type="InterPro" id="IPR003018">
    <property type="entry name" value="GAF"/>
</dbReference>
<dbReference type="InterPro" id="IPR029787">
    <property type="entry name" value="Nucleotide_cyclase"/>
</dbReference>
<dbReference type="InterPro" id="IPR000160">
    <property type="entry name" value="GGDEF_dom"/>
</dbReference>
<evidence type="ECO:0000313" key="3">
    <source>
        <dbReference type="EMBL" id="NDY41583.1"/>
    </source>
</evidence>
<dbReference type="InterPro" id="IPR043128">
    <property type="entry name" value="Rev_trsase/Diguanyl_cyclase"/>
</dbReference>
<keyword evidence="1" id="KW-0812">Transmembrane</keyword>
<keyword evidence="1" id="KW-0472">Membrane</keyword>
<organism evidence="3 4">
    <name type="scientific">Dissulfurirhabdus thermomarina</name>
    <dbReference type="NCBI Taxonomy" id="1765737"/>
    <lineage>
        <taxon>Bacteria</taxon>
        <taxon>Deltaproteobacteria</taxon>
        <taxon>Dissulfurirhabdaceae</taxon>
        <taxon>Dissulfurirhabdus</taxon>
    </lineage>
</organism>
<feature type="transmembrane region" description="Helical" evidence="1">
    <location>
        <begin position="120"/>
        <end position="141"/>
    </location>
</feature>
<comment type="caution">
    <text evidence="3">The sequence shown here is derived from an EMBL/GenBank/DDBJ whole genome shotgun (WGS) entry which is preliminary data.</text>
</comment>
<dbReference type="PROSITE" id="PS50096">
    <property type="entry name" value="IQ"/>
    <property type="match status" value="1"/>
</dbReference>
<sequence length="718" mass="76039">MKEAVETDTGGAALAWGLLALAAGGAAAVVLGWAEAGRAPDRPQVIAGLAALAAAALAAWDAVRRVRGRRLPGRAGEVAGPLAWTTAAWILWRLLAPLSPHAFLVPAGLAAWLAVTAPPAVLGCVAAEVLLLEGGLAWHGLLTPAGAAADLAALVAAALALRLFVRGEAFRRRLRARLRSARARRDALAHARELGLVEDAVAGIGELPPLDALDGAGPVSLPAVHVVGESFRLQLDLVHRALSLTTAAILWLDPDKETTRLRGLASSRSDILPGPYPLGAGITGLFLKGRQEVALAPLRGDFSGLPYYRNRGGVGAAFAVRIPDEAGRAAFGILCVDRAAEHAWTETETGVLRLAARKLAVEIRLARMLQRMDRERGITERLCAGLRELNGALGAEAVLDAALKSAKVLVQADFAAVCLVEPDGGYRVARAVGPGAEGIEGRAFAAREGLVGQALRINRSLPVGGVRRGRAPVFGDRHGLPGYPSLRVIPLRHDDDAPVGALAVAARRPGAFHRVRREILELIAAQMAVKIDQARAHEEIRRMATSDGLTGLANHRTFQHAFDMMLARAGRRGGKMALILCDIDHFKRVNDTYGHPFGDRVLREVAGVLRGAVRKVDLAARYGGEEFAVLLEDADLGGARRLAERIRTGVARLRFPLEGREVRVSISLGIAVFPEDGHDKGVLVERADQALYQAKAGGRNRAVAWDDLRIPNPGAAPG</sequence>
<dbReference type="SMART" id="SM00065">
    <property type="entry name" value="GAF"/>
    <property type="match status" value="2"/>
</dbReference>
<dbReference type="PROSITE" id="PS50887">
    <property type="entry name" value="GGDEF"/>
    <property type="match status" value="1"/>
</dbReference>
<evidence type="ECO:0000256" key="1">
    <source>
        <dbReference type="SAM" id="Phobius"/>
    </source>
</evidence>
<keyword evidence="1" id="KW-1133">Transmembrane helix</keyword>
<dbReference type="FunFam" id="3.30.70.270:FF:000001">
    <property type="entry name" value="Diguanylate cyclase domain protein"/>
    <property type="match status" value="1"/>
</dbReference>
<dbReference type="PANTHER" id="PTHR45138">
    <property type="entry name" value="REGULATORY COMPONENTS OF SENSORY TRANSDUCTION SYSTEM"/>
    <property type="match status" value="1"/>
</dbReference>
<dbReference type="SMART" id="SM00267">
    <property type="entry name" value="GGDEF"/>
    <property type="match status" value="1"/>
</dbReference>
<name>A0A6N9TND0_DISTH</name>
<dbReference type="CDD" id="cd01949">
    <property type="entry name" value="GGDEF"/>
    <property type="match status" value="1"/>
</dbReference>
<dbReference type="Proteomes" id="UP000469346">
    <property type="component" value="Unassembled WGS sequence"/>
</dbReference>
<dbReference type="Gene3D" id="3.30.70.270">
    <property type="match status" value="1"/>
</dbReference>
<dbReference type="EMBL" id="JAAGRR010000009">
    <property type="protein sequence ID" value="NDY41583.1"/>
    <property type="molecule type" value="Genomic_DNA"/>
</dbReference>
<dbReference type="PANTHER" id="PTHR45138:SF9">
    <property type="entry name" value="DIGUANYLATE CYCLASE DGCM-RELATED"/>
    <property type="match status" value="1"/>
</dbReference>
<dbReference type="Gene3D" id="3.30.450.40">
    <property type="match status" value="2"/>
</dbReference>
<dbReference type="AlphaFoldDB" id="A0A6N9TND0"/>
<accession>A0A6N9TND0</accession>